<reference evidence="1" key="1">
    <citation type="submission" date="2014-11" db="EMBL/GenBank/DDBJ databases">
        <authorList>
            <person name="Amaro Gonzalez C."/>
        </authorList>
    </citation>
    <scope>NUCLEOTIDE SEQUENCE</scope>
</reference>
<sequence length="22" mass="2400">MITLGLVTHTDQQVQHPVPSVV</sequence>
<evidence type="ECO:0000313" key="1">
    <source>
        <dbReference type="EMBL" id="JAH39763.1"/>
    </source>
</evidence>
<dbReference type="AlphaFoldDB" id="A0A0E9SH08"/>
<name>A0A0E9SH08_ANGAN</name>
<accession>A0A0E9SH08</accession>
<proteinExistence type="predicted"/>
<protein>
    <submittedName>
        <fullName evidence="1">Uncharacterized protein</fullName>
    </submittedName>
</protein>
<reference evidence="1" key="2">
    <citation type="journal article" date="2015" name="Fish Shellfish Immunol.">
        <title>Early steps in the European eel (Anguilla anguilla)-Vibrio vulnificus interaction in the gills: Role of the RtxA13 toxin.</title>
        <authorList>
            <person name="Callol A."/>
            <person name="Pajuelo D."/>
            <person name="Ebbesson L."/>
            <person name="Teles M."/>
            <person name="MacKenzie S."/>
            <person name="Amaro C."/>
        </authorList>
    </citation>
    <scope>NUCLEOTIDE SEQUENCE</scope>
</reference>
<organism evidence="1">
    <name type="scientific">Anguilla anguilla</name>
    <name type="common">European freshwater eel</name>
    <name type="synonym">Muraena anguilla</name>
    <dbReference type="NCBI Taxonomy" id="7936"/>
    <lineage>
        <taxon>Eukaryota</taxon>
        <taxon>Metazoa</taxon>
        <taxon>Chordata</taxon>
        <taxon>Craniata</taxon>
        <taxon>Vertebrata</taxon>
        <taxon>Euteleostomi</taxon>
        <taxon>Actinopterygii</taxon>
        <taxon>Neopterygii</taxon>
        <taxon>Teleostei</taxon>
        <taxon>Anguilliformes</taxon>
        <taxon>Anguillidae</taxon>
        <taxon>Anguilla</taxon>
    </lineage>
</organism>
<dbReference type="EMBL" id="GBXM01068814">
    <property type="protein sequence ID" value="JAH39763.1"/>
    <property type="molecule type" value="Transcribed_RNA"/>
</dbReference>